<reference evidence="3 4" key="1">
    <citation type="journal article" date="2010" name="Int. J. Syst. Evol. Microbiol.">
        <title>Thiohalobacter thiocyanaticus gen. nov., sp. nov., a moderately halophilic, sulfur-oxidizing gammaproteobacterium from hypersaline lakes, that utilizes thiocyanate.</title>
        <authorList>
            <person name="Sorokin D.Y."/>
            <person name="Kovaleva O.L."/>
            <person name="Tourova T.P."/>
            <person name="Muyzer G."/>
        </authorList>
    </citation>
    <scope>NUCLEOTIDE SEQUENCE [LARGE SCALE GENOMIC DNA]</scope>
    <source>
        <strain evidence="3 4">Hrh1</strain>
    </source>
</reference>
<dbReference type="RefSeq" id="WP_125182630.1">
    <property type="nucleotide sequence ID" value="NZ_QZMU01000002.1"/>
</dbReference>
<keyword evidence="1" id="KW-0732">Signal</keyword>
<organism evidence="3 4">
    <name type="scientific">Thiohalobacter thiocyanaticus</name>
    <dbReference type="NCBI Taxonomy" id="585455"/>
    <lineage>
        <taxon>Bacteria</taxon>
        <taxon>Pseudomonadati</taxon>
        <taxon>Pseudomonadota</taxon>
        <taxon>Gammaproteobacteria</taxon>
        <taxon>Thiohalobacterales</taxon>
        <taxon>Thiohalobacteraceae</taxon>
        <taxon>Thiohalobacter</taxon>
    </lineage>
</organism>
<feature type="domain" description="Glucose/Sorbosone dehydrogenase" evidence="2">
    <location>
        <begin position="45"/>
        <end position="369"/>
    </location>
</feature>
<dbReference type="Proteomes" id="UP000287798">
    <property type="component" value="Unassembled WGS sequence"/>
</dbReference>
<gene>
    <name evidence="3" type="ORF">D6C00_15055</name>
</gene>
<dbReference type="Gene3D" id="2.120.10.30">
    <property type="entry name" value="TolB, C-terminal domain"/>
    <property type="match status" value="1"/>
</dbReference>
<dbReference type="PANTHER" id="PTHR19328">
    <property type="entry name" value="HEDGEHOG-INTERACTING PROTEIN"/>
    <property type="match status" value="1"/>
</dbReference>
<comment type="caution">
    <text evidence="3">The sequence shown here is derived from an EMBL/GenBank/DDBJ whole genome shotgun (WGS) entry which is preliminary data.</text>
</comment>
<dbReference type="InterPro" id="IPR011042">
    <property type="entry name" value="6-blade_b-propeller_TolB-like"/>
</dbReference>
<dbReference type="SUPFAM" id="SSF50952">
    <property type="entry name" value="Soluble quinoprotein glucose dehydrogenase"/>
    <property type="match status" value="1"/>
</dbReference>
<evidence type="ECO:0000256" key="1">
    <source>
        <dbReference type="SAM" id="SignalP"/>
    </source>
</evidence>
<keyword evidence="4" id="KW-1185">Reference proteome</keyword>
<proteinExistence type="predicted"/>
<dbReference type="EMBL" id="QZMU01000002">
    <property type="protein sequence ID" value="RRQ20068.1"/>
    <property type="molecule type" value="Genomic_DNA"/>
</dbReference>
<accession>A0A426QE83</accession>
<evidence type="ECO:0000259" key="2">
    <source>
        <dbReference type="Pfam" id="PF07995"/>
    </source>
</evidence>
<feature type="signal peptide" evidence="1">
    <location>
        <begin position="1"/>
        <end position="28"/>
    </location>
</feature>
<protein>
    <submittedName>
        <fullName evidence="3">PQQ-dependent sugar dehydrogenase</fullName>
    </submittedName>
</protein>
<dbReference type="InterPro" id="IPR012938">
    <property type="entry name" value="Glc/Sorbosone_DH"/>
</dbReference>
<evidence type="ECO:0000313" key="3">
    <source>
        <dbReference type="EMBL" id="RRQ20068.1"/>
    </source>
</evidence>
<dbReference type="Pfam" id="PF07995">
    <property type="entry name" value="GSDH"/>
    <property type="match status" value="1"/>
</dbReference>
<name>A0A426QE83_9GAMM</name>
<feature type="chain" id="PRO_5019027948" evidence="1">
    <location>
        <begin position="29"/>
        <end position="372"/>
    </location>
</feature>
<evidence type="ECO:0000313" key="4">
    <source>
        <dbReference type="Proteomes" id="UP000287798"/>
    </source>
</evidence>
<dbReference type="OrthoDB" id="9770043at2"/>
<sequence>MLPDSVRPIRLLLLILSGWLLAAAHLNAATDSDWRLEQVAEGLGVPWGMVFQDADTLLFTERAGRVGRLDLDSGEVRYVDGVPEVYAEGQGGLLDIALPPDHAETGWIYFTYAKPVEDQGATTLARARLDGERLEDWQELIVTQSRSDTTRHFGSRIAFDGKGHLFFGIGDRGVRPNGQDRTTHAGSVLRLKLDGAVPEDNPFIGREDVLPEIWSYGHRNPQGLVYDTEHERLWMIEHGPRGGDEINLIKRGGNYGWPVVSHGKEYWGPVDVGEATSKPGMEDPVKVYIPSIAPGSLLLYSGRAFPDWQGDLFSGALKLRHLNRVMLDADGNAVAEARLLEDLDERIRSLAESREGWIYLATDSGRIYRLRP</sequence>
<dbReference type="AlphaFoldDB" id="A0A426QE83"/>
<dbReference type="InterPro" id="IPR011041">
    <property type="entry name" value="Quinoprot_gluc/sorb_DH_b-prop"/>
</dbReference>
<dbReference type="PANTHER" id="PTHR19328:SF75">
    <property type="entry name" value="ALDOSE SUGAR DEHYDROGENASE YLII"/>
    <property type="match status" value="1"/>
</dbReference>